<dbReference type="GO" id="GO:0006146">
    <property type="term" value="P:adenine catabolic process"/>
    <property type="evidence" value="ECO:0007669"/>
    <property type="project" value="InterPro"/>
</dbReference>
<proteinExistence type="inferred from homology"/>
<evidence type="ECO:0000313" key="10">
    <source>
        <dbReference type="Proteomes" id="UP000184089"/>
    </source>
</evidence>
<keyword evidence="3 6" id="KW-0378">Hydrolase</keyword>
<protein>
    <recommendedName>
        <fullName evidence="2 6">Adenine deaminase</fullName>
        <shortName evidence="6">Adenase</shortName>
        <shortName evidence="6">Adenine aminase</shortName>
        <ecNumber evidence="2 6">3.5.4.2</ecNumber>
    </recommendedName>
</protein>
<dbReference type="InterPro" id="IPR011059">
    <property type="entry name" value="Metal-dep_hydrolase_composite"/>
</dbReference>
<dbReference type="SUPFAM" id="SSF51556">
    <property type="entry name" value="Metallo-dependent hydrolases"/>
    <property type="match status" value="1"/>
</dbReference>
<dbReference type="InterPro" id="IPR006679">
    <property type="entry name" value="Adenine_deam"/>
</dbReference>
<evidence type="ECO:0000256" key="4">
    <source>
        <dbReference type="ARBA" id="ARBA00023211"/>
    </source>
</evidence>
<comment type="caution">
    <text evidence="9">The sequence shown here is derived from an EMBL/GenBank/DDBJ whole genome shotgun (WGS) entry which is preliminary data.</text>
</comment>
<evidence type="ECO:0000256" key="3">
    <source>
        <dbReference type="ARBA" id="ARBA00022801"/>
    </source>
</evidence>
<dbReference type="InterPro" id="IPR032466">
    <property type="entry name" value="Metal_Hydrolase"/>
</dbReference>
<dbReference type="PANTHER" id="PTHR11113:SF2">
    <property type="entry name" value="ADENINE DEAMINASE"/>
    <property type="match status" value="1"/>
</dbReference>
<comment type="catalytic activity">
    <reaction evidence="5 6">
        <text>adenine + H2O + H(+) = hypoxanthine + NH4(+)</text>
        <dbReference type="Rhea" id="RHEA:23688"/>
        <dbReference type="ChEBI" id="CHEBI:15377"/>
        <dbReference type="ChEBI" id="CHEBI:15378"/>
        <dbReference type="ChEBI" id="CHEBI:16708"/>
        <dbReference type="ChEBI" id="CHEBI:17368"/>
        <dbReference type="ChEBI" id="CHEBI:28938"/>
        <dbReference type="EC" id="3.5.4.2"/>
    </reaction>
</comment>
<evidence type="ECO:0000256" key="2">
    <source>
        <dbReference type="ARBA" id="ARBA00012782"/>
    </source>
</evidence>
<name>A0AAQ1RWF1_9FIRM</name>
<comment type="cofactor">
    <cofactor evidence="6">
        <name>Mn(2+)</name>
        <dbReference type="ChEBI" id="CHEBI:29035"/>
    </cofactor>
</comment>
<sequence length="592" mass="63507">MKYQPNDKRALLQAALGRIPCDLAIANVQYVNVFTGEVYPATVFVHQGFVAHVEAGDPQADLHLAKEVYDGRGRTLVPGFIDAHVHVESSMLTPRNFAAAVLPHGTTTAVTDPHEIANVAGEEAVHYMHDAALGLPMRQLINIPSCVPSVPGLENAGATFDAATIHRLAKLENVHGLAEVMDFVGVVEGEERMMDIIAAAEEEGLYLQGHLPRQTGRMVSAYRVGGPWTCHESTTSEESVDKMRAGIYVDARDSSISRNVTAVWEGVKDFPCLDRLTFCTDDREADDILYVGHIDDVVRHAVSLGMDPVLAIRSATLLPAQAARLDNLGAVAPGYVADFLLLDDLQNLQVKEVFTAGKKVAEDGALLVEIPQQAHPFETVNSMDVPDLTADDFALAAPAGCGEQVAVNVMTYGDMEVSTADAVVETLPVREGRVDISGDSDLCYAIVINRYGNGTLAKGVVRGFGLERGADGSTVSHDCHNLTIVYKTPEDGYAVYKKLRECGGGIACAAGGEVLCTFPLPVGGLMSNLSWEQVAAQSVAMKKALRQVGLQQKNPLLRIATLALPVIPKVKISDLGLVDVLKKELMPLFPEA</sequence>
<organism evidence="9 10">
    <name type="scientific">Bittarella massiliensis</name>
    <name type="common">ex Durand et al. 2017</name>
    <dbReference type="NCBI Taxonomy" id="1720313"/>
    <lineage>
        <taxon>Bacteria</taxon>
        <taxon>Bacillati</taxon>
        <taxon>Bacillota</taxon>
        <taxon>Clostridia</taxon>
        <taxon>Eubacteriales</taxon>
        <taxon>Oscillospiraceae</taxon>
        <taxon>Bittarella (ex Durand et al. 2017)</taxon>
    </lineage>
</organism>
<dbReference type="InterPro" id="IPR026912">
    <property type="entry name" value="Adenine_deam_C"/>
</dbReference>
<evidence type="ECO:0000256" key="5">
    <source>
        <dbReference type="ARBA" id="ARBA00047720"/>
    </source>
</evidence>
<dbReference type="AlphaFoldDB" id="A0AAQ1RWF1"/>
<feature type="domain" description="Adenine deaminase C-terminal" evidence="8">
    <location>
        <begin position="422"/>
        <end position="583"/>
    </location>
</feature>
<evidence type="ECO:0000256" key="6">
    <source>
        <dbReference type="HAMAP-Rule" id="MF_01518"/>
    </source>
</evidence>
<dbReference type="EMBL" id="FQVY01000003">
    <property type="protein sequence ID" value="SHG30929.1"/>
    <property type="molecule type" value="Genomic_DNA"/>
</dbReference>
<dbReference type="InterPro" id="IPR006680">
    <property type="entry name" value="Amidohydro-rel"/>
</dbReference>
<dbReference type="Pfam" id="PF01979">
    <property type="entry name" value="Amidohydro_1"/>
    <property type="match status" value="1"/>
</dbReference>
<dbReference type="PANTHER" id="PTHR11113">
    <property type="entry name" value="N-ACETYLGLUCOSAMINE-6-PHOSPHATE DEACETYLASE"/>
    <property type="match status" value="1"/>
</dbReference>
<evidence type="ECO:0000256" key="1">
    <source>
        <dbReference type="ARBA" id="ARBA00006773"/>
    </source>
</evidence>
<dbReference type="EC" id="3.5.4.2" evidence="2 6"/>
<feature type="domain" description="Amidohydrolase-related" evidence="7">
    <location>
        <begin position="75"/>
        <end position="360"/>
    </location>
</feature>
<gene>
    <name evidence="6" type="primary">ade</name>
    <name evidence="9" type="ORF">SAMN05444424_2061</name>
</gene>
<evidence type="ECO:0000259" key="7">
    <source>
        <dbReference type="Pfam" id="PF01979"/>
    </source>
</evidence>
<dbReference type="Gene3D" id="2.30.40.10">
    <property type="entry name" value="Urease, subunit C, domain 1"/>
    <property type="match status" value="1"/>
</dbReference>
<keyword evidence="4 6" id="KW-0464">Manganese</keyword>
<dbReference type="Proteomes" id="UP000184089">
    <property type="component" value="Unassembled WGS sequence"/>
</dbReference>
<dbReference type="RefSeq" id="WP_021659525.1">
    <property type="nucleotide sequence ID" value="NZ_FQVY01000003.1"/>
</dbReference>
<dbReference type="Gene3D" id="3.20.20.140">
    <property type="entry name" value="Metal-dependent hydrolases"/>
    <property type="match status" value="1"/>
</dbReference>
<dbReference type="Pfam" id="PF13382">
    <property type="entry name" value="Adenine_deam_C"/>
    <property type="match status" value="1"/>
</dbReference>
<evidence type="ECO:0000313" key="9">
    <source>
        <dbReference type="EMBL" id="SHG30929.1"/>
    </source>
</evidence>
<dbReference type="SUPFAM" id="SSF51338">
    <property type="entry name" value="Composite domain of metallo-dependent hydrolases"/>
    <property type="match status" value="1"/>
</dbReference>
<evidence type="ECO:0000259" key="8">
    <source>
        <dbReference type="Pfam" id="PF13382"/>
    </source>
</evidence>
<dbReference type="GO" id="GO:0000034">
    <property type="term" value="F:adenine deaminase activity"/>
    <property type="evidence" value="ECO:0007669"/>
    <property type="project" value="UniProtKB-UniRule"/>
</dbReference>
<reference evidence="10" key="1">
    <citation type="submission" date="2016-11" db="EMBL/GenBank/DDBJ databases">
        <authorList>
            <person name="Jaros S."/>
            <person name="Januszkiewicz K."/>
            <person name="Wedrychowicz H."/>
        </authorList>
    </citation>
    <scope>NUCLEOTIDE SEQUENCE [LARGE SCALE GENOMIC DNA]</scope>
    <source>
        <strain evidence="10">DSM 4029</strain>
    </source>
</reference>
<dbReference type="HAMAP" id="MF_01518">
    <property type="entry name" value="Adenine_deamin"/>
    <property type="match status" value="1"/>
</dbReference>
<comment type="similarity">
    <text evidence="1 6">Belongs to the metallo-dependent hydrolases superfamily. Adenine deaminase family.</text>
</comment>
<accession>A0AAQ1RWF1</accession>